<dbReference type="GO" id="GO:0032790">
    <property type="term" value="P:ribosome disassembly"/>
    <property type="evidence" value="ECO:0007669"/>
    <property type="project" value="TreeGrafter"/>
</dbReference>
<dbReference type="InterPro" id="IPR031157">
    <property type="entry name" value="G_TR_CS"/>
</dbReference>
<evidence type="ECO:0000259" key="8">
    <source>
        <dbReference type="PROSITE" id="PS51722"/>
    </source>
</evidence>
<evidence type="ECO:0000256" key="2">
    <source>
        <dbReference type="ARBA" id="ARBA00022741"/>
    </source>
</evidence>
<dbReference type="CDD" id="cd01886">
    <property type="entry name" value="EF-G"/>
    <property type="match status" value="1"/>
</dbReference>
<dbReference type="FunFam" id="3.30.70.240:FF:000001">
    <property type="entry name" value="Elongation factor G"/>
    <property type="match status" value="1"/>
</dbReference>
<dbReference type="CDD" id="cd01434">
    <property type="entry name" value="EFG_mtEFG1_IV"/>
    <property type="match status" value="1"/>
</dbReference>
<dbReference type="PANTHER" id="PTHR43261">
    <property type="entry name" value="TRANSLATION ELONGATION FACTOR G-RELATED"/>
    <property type="match status" value="1"/>
</dbReference>
<dbReference type="InterPro" id="IPR009022">
    <property type="entry name" value="EFG_III"/>
</dbReference>
<dbReference type="GO" id="GO:0003746">
    <property type="term" value="F:translation elongation factor activity"/>
    <property type="evidence" value="ECO:0007669"/>
    <property type="project" value="UniProtKB-UniRule"/>
</dbReference>
<feature type="domain" description="Tr-type G" evidence="8">
    <location>
        <begin position="8"/>
        <end position="283"/>
    </location>
</feature>
<dbReference type="InterPro" id="IPR014721">
    <property type="entry name" value="Ribsml_uS5_D2-typ_fold_subgr"/>
</dbReference>
<keyword evidence="5 6" id="KW-0342">GTP-binding</keyword>
<proteinExistence type="inferred from homology"/>
<evidence type="ECO:0000256" key="6">
    <source>
        <dbReference type="HAMAP-Rule" id="MF_00054"/>
    </source>
</evidence>
<reference evidence="9 10" key="1">
    <citation type="submission" date="2019-03" db="EMBL/GenBank/DDBJ databases">
        <title>Metabolic potential of uncultured bacteria and archaea associated with petroleum seepage in deep-sea sediments.</title>
        <authorList>
            <person name="Dong X."/>
            <person name="Hubert C."/>
        </authorList>
    </citation>
    <scope>NUCLEOTIDE SEQUENCE [LARGE SCALE GENOMIC DNA]</scope>
    <source>
        <strain evidence="9">E44_bin7</strain>
    </source>
</reference>
<dbReference type="AlphaFoldDB" id="A0A523RT22"/>
<keyword evidence="3 6" id="KW-0251">Elongation factor</keyword>
<evidence type="ECO:0000256" key="4">
    <source>
        <dbReference type="ARBA" id="ARBA00022917"/>
    </source>
</evidence>
<comment type="subcellular location">
    <subcellularLocation>
        <location evidence="6">Cytoplasm</location>
    </subcellularLocation>
</comment>
<keyword evidence="4 6" id="KW-0648">Protein biosynthesis</keyword>
<dbReference type="Pfam" id="PF00679">
    <property type="entry name" value="EFG_C"/>
    <property type="match status" value="1"/>
</dbReference>
<dbReference type="CDD" id="cd16262">
    <property type="entry name" value="EFG_III"/>
    <property type="match status" value="1"/>
</dbReference>
<feature type="binding site" evidence="6">
    <location>
        <begin position="135"/>
        <end position="138"/>
    </location>
    <ligand>
        <name>GTP</name>
        <dbReference type="ChEBI" id="CHEBI:37565"/>
    </ligand>
</feature>
<dbReference type="InterPro" id="IPR047872">
    <property type="entry name" value="EFG_IV"/>
</dbReference>
<dbReference type="InterPro" id="IPR000640">
    <property type="entry name" value="EFG_V-like"/>
</dbReference>
<dbReference type="CDD" id="cd04088">
    <property type="entry name" value="EFG_mtEFG_II"/>
    <property type="match status" value="1"/>
</dbReference>
<sequence>MKEHNSLHKIRNIGIVAHIDAGKTTTTERILYYTGKIHKVGEVHEGAAVMDWMEQEKERGITITLAATTCSWKGHRINIIDTPGHVDFTAEVERTLRVLDGVVVIFCGVGGVEPQSETVWRQAERYHIPRLTFINKLDRVGADFYQVLEAIKERFKLVPLPLQIPVGKEENFRGVIDLVKMKALIWEGDDLEAKISEEEVPFYLREKAYHWHNYLMEKIAENDEECLERLLEEGVLEVERIKKEIRSMTMTHKAVPILCGSALKNKGVRLLLDAVVDYLPSPLDILPAEGLNPLNKQKEERKPSLEEPFSSLAFKVVTDPYMGRLTYFRVYSGRIKAGSFVYNSTKGQKERMARILEMHANYRIEKKEIFAGEIGAAIGLKNIDTGDSLCEKGYPIIFEAMKFVEPVISVAIESKTKLDQDKLSICLSKLAQEDPTFKIRQDSETGQTIISGMGQLHLEVILHRIQREFKIGVNVGKPQVAYKEAIKKKVQARGQYIRQSGGRGQYGDVYLEIEPKKDQEEIFVDKTRGAPIPKEFIPAIKEGIKGAMSTGALAGYPLVDIKTTLLDGSYHPVDSSEFAFRTAASIAFKKASRQAGLYLLEPIMKVEIRTPETFIGEVMGDITSRRGRVYDMGIEGEIRYINAYIPLAELFNYVTRLRSLTRGRGVPNIEFFHYEEVPPGIVQGIVGKGGRNA</sequence>
<dbReference type="Pfam" id="PF03144">
    <property type="entry name" value="GTP_EFTU_D2"/>
    <property type="match status" value="1"/>
</dbReference>
<dbReference type="InterPro" id="IPR004540">
    <property type="entry name" value="Transl_elong_EFG/EF2"/>
</dbReference>
<dbReference type="PROSITE" id="PS51722">
    <property type="entry name" value="G_TR_2"/>
    <property type="match status" value="1"/>
</dbReference>
<dbReference type="InterPro" id="IPR000795">
    <property type="entry name" value="T_Tr_GTP-bd_dom"/>
</dbReference>
<dbReference type="FunFam" id="3.30.230.10:FF:000003">
    <property type="entry name" value="Elongation factor G"/>
    <property type="match status" value="1"/>
</dbReference>
<dbReference type="SMART" id="SM00838">
    <property type="entry name" value="EFG_C"/>
    <property type="match status" value="1"/>
</dbReference>
<dbReference type="NCBIfam" id="TIGR00484">
    <property type="entry name" value="EF-G"/>
    <property type="match status" value="1"/>
</dbReference>
<dbReference type="SUPFAM" id="SSF50447">
    <property type="entry name" value="Translation proteins"/>
    <property type="match status" value="1"/>
</dbReference>
<comment type="function">
    <text evidence="6">Catalyzes the GTP-dependent ribosomal translocation step during translation elongation. During this step, the ribosome changes from the pre-translocational (PRE) to the post-translocational (POST) state as the newly formed A-site-bound peptidyl-tRNA and P-site-bound deacylated tRNA move to the P and E sites, respectively. Catalyzes the coordinated movement of the two tRNA molecules, the mRNA and conformational changes in the ribosome.</text>
</comment>
<evidence type="ECO:0000256" key="1">
    <source>
        <dbReference type="ARBA" id="ARBA00005870"/>
    </source>
</evidence>
<evidence type="ECO:0000313" key="9">
    <source>
        <dbReference type="EMBL" id="TET08897.1"/>
    </source>
</evidence>
<dbReference type="Pfam" id="PF00009">
    <property type="entry name" value="GTP_EFTU"/>
    <property type="match status" value="1"/>
</dbReference>
<dbReference type="FunFam" id="3.40.50.300:FF:000029">
    <property type="entry name" value="Elongation factor G"/>
    <property type="match status" value="1"/>
</dbReference>
<evidence type="ECO:0000256" key="7">
    <source>
        <dbReference type="NCBIfam" id="TIGR00484"/>
    </source>
</evidence>
<dbReference type="NCBIfam" id="NF009381">
    <property type="entry name" value="PRK12740.1-5"/>
    <property type="match status" value="1"/>
</dbReference>
<gene>
    <name evidence="6 9" type="primary">fusA</name>
    <name evidence="9" type="ORF">E3J84_05715</name>
</gene>
<dbReference type="InterPro" id="IPR027417">
    <property type="entry name" value="P-loop_NTPase"/>
</dbReference>
<dbReference type="GO" id="GO:0005737">
    <property type="term" value="C:cytoplasm"/>
    <property type="evidence" value="ECO:0007669"/>
    <property type="project" value="UniProtKB-SubCell"/>
</dbReference>
<dbReference type="InterPro" id="IPR041095">
    <property type="entry name" value="EFG_II"/>
</dbReference>
<dbReference type="SUPFAM" id="SSF54211">
    <property type="entry name" value="Ribosomal protein S5 domain 2-like"/>
    <property type="match status" value="1"/>
</dbReference>
<dbReference type="GO" id="GO:0005525">
    <property type="term" value="F:GTP binding"/>
    <property type="evidence" value="ECO:0007669"/>
    <property type="project" value="UniProtKB-UniRule"/>
</dbReference>
<evidence type="ECO:0000256" key="3">
    <source>
        <dbReference type="ARBA" id="ARBA00022768"/>
    </source>
</evidence>
<feature type="binding site" evidence="6">
    <location>
        <begin position="81"/>
        <end position="85"/>
    </location>
    <ligand>
        <name>GTP</name>
        <dbReference type="ChEBI" id="CHEBI:37565"/>
    </ligand>
</feature>
<dbReference type="EMBL" id="SOKJ01000327">
    <property type="protein sequence ID" value="TET08897.1"/>
    <property type="molecule type" value="Genomic_DNA"/>
</dbReference>
<name>A0A523RT22_UNCAE</name>
<accession>A0A523RT22</accession>
<keyword evidence="6" id="KW-0963">Cytoplasm</keyword>
<dbReference type="Gene3D" id="3.40.50.300">
    <property type="entry name" value="P-loop containing nucleotide triphosphate hydrolases"/>
    <property type="match status" value="1"/>
</dbReference>
<dbReference type="SUPFAM" id="SSF54980">
    <property type="entry name" value="EF-G C-terminal domain-like"/>
    <property type="match status" value="2"/>
</dbReference>
<dbReference type="Proteomes" id="UP000316360">
    <property type="component" value="Unassembled WGS sequence"/>
</dbReference>
<dbReference type="PROSITE" id="PS00301">
    <property type="entry name" value="G_TR_1"/>
    <property type="match status" value="1"/>
</dbReference>
<dbReference type="GO" id="GO:0003924">
    <property type="term" value="F:GTPase activity"/>
    <property type="evidence" value="ECO:0007669"/>
    <property type="project" value="InterPro"/>
</dbReference>
<dbReference type="Gene3D" id="3.30.70.240">
    <property type="match status" value="1"/>
</dbReference>
<dbReference type="InterPro" id="IPR005517">
    <property type="entry name" value="Transl_elong_EFG/EF2_IV"/>
</dbReference>
<evidence type="ECO:0000256" key="5">
    <source>
        <dbReference type="ARBA" id="ARBA00023134"/>
    </source>
</evidence>
<dbReference type="Gene3D" id="2.40.30.10">
    <property type="entry name" value="Translation factors"/>
    <property type="match status" value="1"/>
</dbReference>
<evidence type="ECO:0000313" key="10">
    <source>
        <dbReference type="Proteomes" id="UP000316360"/>
    </source>
</evidence>
<dbReference type="HAMAP" id="MF_00054_B">
    <property type="entry name" value="EF_G_EF_2_B"/>
    <property type="match status" value="1"/>
</dbReference>
<dbReference type="SMART" id="SM00889">
    <property type="entry name" value="EFG_IV"/>
    <property type="match status" value="1"/>
</dbReference>
<dbReference type="Pfam" id="PF03764">
    <property type="entry name" value="EFG_IV"/>
    <property type="match status" value="1"/>
</dbReference>
<dbReference type="CDD" id="cd03713">
    <property type="entry name" value="EFG_mtEFG_C"/>
    <property type="match status" value="1"/>
</dbReference>
<dbReference type="PRINTS" id="PR00315">
    <property type="entry name" value="ELONGATNFCT"/>
</dbReference>
<dbReference type="Gene3D" id="3.30.230.10">
    <property type="match status" value="1"/>
</dbReference>
<dbReference type="InterPro" id="IPR035647">
    <property type="entry name" value="EFG_III/V"/>
</dbReference>
<feature type="binding site" evidence="6">
    <location>
        <begin position="17"/>
        <end position="24"/>
    </location>
    <ligand>
        <name>GTP</name>
        <dbReference type="ChEBI" id="CHEBI:37565"/>
    </ligand>
</feature>
<dbReference type="NCBIfam" id="TIGR00231">
    <property type="entry name" value="small_GTP"/>
    <property type="match status" value="1"/>
</dbReference>
<dbReference type="PANTHER" id="PTHR43261:SF1">
    <property type="entry name" value="RIBOSOME-RELEASING FACTOR 2, MITOCHONDRIAL"/>
    <property type="match status" value="1"/>
</dbReference>
<dbReference type="InterPro" id="IPR009000">
    <property type="entry name" value="Transl_B-barrel_sf"/>
</dbReference>
<dbReference type="InterPro" id="IPR005225">
    <property type="entry name" value="Small_GTP-bd"/>
</dbReference>
<dbReference type="InterPro" id="IPR035649">
    <property type="entry name" value="EFG_V"/>
</dbReference>
<organism evidence="9 10">
    <name type="scientific">Aerophobetes bacterium</name>
    <dbReference type="NCBI Taxonomy" id="2030807"/>
    <lineage>
        <taxon>Bacteria</taxon>
        <taxon>Candidatus Aerophobota</taxon>
    </lineage>
</organism>
<comment type="caution">
    <text evidence="9">The sequence shown here is derived from an EMBL/GenBank/DDBJ whole genome shotgun (WGS) entry which is preliminary data.</text>
</comment>
<dbReference type="FunFam" id="3.30.70.870:FF:000001">
    <property type="entry name" value="Elongation factor G"/>
    <property type="match status" value="1"/>
</dbReference>
<dbReference type="InterPro" id="IPR020568">
    <property type="entry name" value="Ribosomal_Su5_D2-typ_SF"/>
</dbReference>
<keyword evidence="2 6" id="KW-0547">Nucleotide-binding</keyword>
<dbReference type="Gene3D" id="3.30.70.870">
    <property type="entry name" value="Elongation Factor G (Translational Gtpase), domain 3"/>
    <property type="match status" value="1"/>
</dbReference>
<dbReference type="FunFam" id="2.40.30.10:FF:000006">
    <property type="entry name" value="Elongation factor G"/>
    <property type="match status" value="1"/>
</dbReference>
<protein>
    <recommendedName>
        <fullName evidence="6 7">Elongation factor G</fullName>
        <shortName evidence="6">EF-G</shortName>
    </recommendedName>
</protein>
<dbReference type="InterPro" id="IPR004161">
    <property type="entry name" value="EFTu-like_2"/>
</dbReference>
<comment type="similarity">
    <text evidence="1 6">Belongs to the TRAFAC class translation factor GTPase superfamily. Classic translation factor GTPase family. EF-G/EF-2 subfamily.</text>
</comment>
<dbReference type="Pfam" id="PF14492">
    <property type="entry name" value="EFG_III"/>
    <property type="match status" value="1"/>
</dbReference>
<dbReference type="SUPFAM" id="SSF52540">
    <property type="entry name" value="P-loop containing nucleoside triphosphate hydrolases"/>
    <property type="match status" value="1"/>
</dbReference>